<keyword evidence="2 6" id="KW-0808">Transferase</keyword>
<keyword evidence="1 5" id="KW-0673">Quorum sensing</keyword>
<dbReference type="PROSITE" id="PS51187">
    <property type="entry name" value="AUTOINDUCER_SYNTH_2"/>
    <property type="match status" value="1"/>
</dbReference>
<comment type="caution">
    <text evidence="8">The sequence shown here is derived from an EMBL/GenBank/DDBJ whole genome shotgun (WGS) entry which is preliminary data.</text>
</comment>
<proteinExistence type="inferred from homology"/>
<sequence length="211" mass="24145">MKVLKYSDRELCQELFEQMFRGRAAVFHDRLNWPVQVRDGLEIDFYDRELEPVYILDLDDHGHVRGSLRLLPTTGTTMIQREFLDFFDEPVDVVDPTMWECTKFCVHSCESATSTRLLIGLHDLCRQCGIERVIGQRILELIASGYEIKQIADTLDVSQTTIRNQLRYAVAKLGYTHHNQAVSKSILLGLIKPGNLNLNVVAFDGNNVFSV</sequence>
<evidence type="ECO:0000313" key="9">
    <source>
        <dbReference type="Proteomes" id="UP001438189"/>
    </source>
</evidence>
<accession>A0ABD5LSZ2</accession>
<comment type="catalytic activity">
    <reaction evidence="6">
        <text>a fatty acyl-[ACP] + S-adenosyl-L-methionine = an N-acyl-L-homoserine lactone + S-methyl-5'-thioadenosine + holo-[ACP] + H(+)</text>
        <dbReference type="Rhea" id="RHEA:10096"/>
        <dbReference type="Rhea" id="RHEA-COMP:9685"/>
        <dbReference type="Rhea" id="RHEA-COMP:14125"/>
        <dbReference type="ChEBI" id="CHEBI:15378"/>
        <dbReference type="ChEBI" id="CHEBI:17509"/>
        <dbReference type="ChEBI" id="CHEBI:55474"/>
        <dbReference type="ChEBI" id="CHEBI:59789"/>
        <dbReference type="ChEBI" id="CHEBI:64479"/>
        <dbReference type="ChEBI" id="CHEBI:138651"/>
        <dbReference type="EC" id="2.3.1.184"/>
    </reaction>
</comment>
<reference evidence="8 9" key="1">
    <citation type="submission" date="2024-06" db="EMBL/GenBank/DDBJ databases">
        <title>Genome sequencing of Agrobacterium spp. from tobacco in Serbia.</title>
        <authorList>
            <person name="Ilicic R.J."/>
            <person name="Studholme D.J."/>
            <person name="Jelusic A."/>
            <person name="Barac G."/>
            <person name="Bagi F."/>
            <person name="Popovic Milovanovic T."/>
        </authorList>
    </citation>
    <scope>NUCLEOTIDE SEQUENCE [LARGE SCALE GENOMIC DNA]</scope>
    <source>
        <strain evidence="8 9">DA1</strain>
    </source>
</reference>
<dbReference type="GO" id="GO:0009372">
    <property type="term" value="P:quorum sensing"/>
    <property type="evidence" value="ECO:0007669"/>
    <property type="project" value="UniProtKB-UniRule"/>
</dbReference>
<comment type="similarity">
    <text evidence="5 6">Belongs to the autoinducer synthase family.</text>
</comment>
<dbReference type="InterPro" id="IPR016032">
    <property type="entry name" value="Sig_transdc_resp-reg_C-effctor"/>
</dbReference>
<dbReference type="SUPFAM" id="SSF55729">
    <property type="entry name" value="Acyl-CoA N-acyltransferases (Nat)"/>
    <property type="match status" value="1"/>
</dbReference>
<evidence type="ECO:0000256" key="5">
    <source>
        <dbReference type="PROSITE-ProRule" id="PRU00533"/>
    </source>
</evidence>
<evidence type="ECO:0000256" key="3">
    <source>
        <dbReference type="ARBA" id="ARBA00022691"/>
    </source>
</evidence>
<dbReference type="RefSeq" id="WP_353574338.1">
    <property type="nucleotide sequence ID" value="NZ_JBETME010000008.1"/>
</dbReference>
<dbReference type="InterPro" id="IPR000792">
    <property type="entry name" value="Tscrpt_reg_LuxR_C"/>
</dbReference>
<evidence type="ECO:0000256" key="1">
    <source>
        <dbReference type="ARBA" id="ARBA00022654"/>
    </source>
</evidence>
<dbReference type="SUPFAM" id="SSF46894">
    <property type="entry name" value="C-terminal effector domain of the bipartite response regulators"/>
    <property type="match status" value="1"/>
</dbReference>
<evidence type="ECO:0000259" key="7">
    <source>
        <dbReference type="SMART" id="SM00421"/>
    </source>
</evidence>
<evidence type="ECO:0000256" key="6">
    <source>
        <dbReference type="RuleBase" id="RU361135"/>
    </source>
</evidence>
<keyword evidence="3 6" id="KW-0949">S-adenosyl-L-methionine</keyword>
<name>A0ABD5LSZ2_AGRRD</name>
<evidence type="ECO:0000256" key="2">
    <source>
        <dbReference type="ARBA" id="ARBA00022679"/>
    </source>
</evidence>
<dbReference type="SMART" id="SM00421">
    <property type="entry name" value="HTH_LUXR"/>
    <property type="match status" value="1"/>
</dbReference>
<dbReference type="PANTHER" id="PTHR39322:SF1">
    <property type="entry name" value="ISOVALERYL-HOMOSERINE LACTONE SYNTHASE"/>
    <property type="match status" value="1"/>
</dbReference>
<dbReference type="Gene3D" id="3.40.630.30">
    <property type="match status" value="1"/>
</dbReference>
<dbReference type="PRINTS" id="PR01549">
    <property type="entry name" value="AUTOINDCRSYN"/>
</dbReference>
<evidence type="ECO:0000313" key="8">
    <source>
        <dbReference type="EMBL" id="MES4992377.1"/>
    </source>
</evidence>
<dbReference type="PANTHER" id="PTHR39322">
    <property type="entry name" value="ACYL-HOMOSERINE-LACTONE SYNTHASE"/>
    <property type="match status" value="1"/>
</dbReference>
<dbReference type="Proteomes" id="UP001438189">
    <property type="component" value="Unassembled WGS sequence"/>
</dbReference>
<feature type="domain" description="HTH luxR-type" evidence="7">
    <location>
        <begin position="136"/>
        <end position="185"/>
    </location>
</feature>
<dbReference type="AlphaFoldDB" id="A0ABD5LSZ2"/>
<dbReference type="InterPro" id="IPR016181">
    <property type="entry name" value="Acyl_CoA_acyltransferase"/>
</dbReference>
<dbReference type="EMBL" id="JBETME010000008">
    <property type="protein sequence ID" value="MES4992377.1"/>
    <property type="molecule type" value="Genomic_DNA"/>
</dbReference>
<dbReference type="GO" id="GO:0061579">
    <property type="term" value="F:N-acyl homoserine lactone synthase activity"/>
    <property type="evidence" value="ECO:0007669"/>
    <property type="project" value="UniProtKB-UniRule"/>
</dbReference>
<evidence type="ECO:0000256" key="4">
    <source>
        <dbReference type="ARBA" id="ARBA00022929"/>
    </source>
</evidence>
<dbReference type="EC" id="2.3.1.184" evidence="6"/>
<dbReference type="Pfam" id="PF00765">
    <property type="entry name" value="Autoind_synth"/>
    <property type="match status" value="1"/>
</dbReference>
<protein>
    <recommendedName>
        <fullName evidence="6">Acyl-homoserine-lactone synthase</fullName>
        <ecNumber evidence="6">2.3.1.184</ecNumber>
    </recommendedName>
    <alternativeName>
        <fullName evidence="6">Autoinducer synthesis protein</fullName>
    </alternativeName>
</protein>
<dbReference type="Pfam" id="PF00196">
    <property type="entry name" value="GerE"/>
    <property type="match status" value="1"/>
</dbReference>
<gene>
    <name evidence="8" type="ORF">ABVB70_18730</name>
</gene>
<dbReference type="InterPro" id="IPR001690">
    <property type="entry name" value="Autoind_synthase"/>
</dbReference>
<organism evidence="8 9">
    <name type="scientific">Agrobacterium radiobacter</name>
    <dbReference type="NCBI Taxonomy" id="362"/>
    <lineage>
        <taxon>Bacteria</taxon>
        <taxon>Pseudomonadati</taxon>
        <taxon>Pseudomonadota</taxon>
        <taxon>Alphaproteobacteria</taxon>
        <taxon>Hyphomicrobiales</taxon>
        <taxon>Rhizobiaceae</taxon>
        <taxon>Rhizobium/Agrobacterium group</taxon>
        <taxon>Agrobacterium</taxon>
        <taxon>Agrobacterium tumefaciens complex</taxon>
    </lineage>
</organism>
<keyword evidence="4 5" id="KW-0071">Autoinducer synthesis</keyword>